<accession>A0A1V0TSS2</accession>
<reference evidence="2 3" key="1">
    <citation type="submission" date="2017-04" db="EMBL/GenBank/DDBJ databases">
        <title>Complete Genome Sequence of Streptomyces gilvosporeus F607, a Capable Producer of Natamycin.</title>
        <authorList>
            <person name="Zong G."/>
            <person name="Zhong C."/>
            <person name="Fu J."/>
            <person name="Qin R."/>
            <person name="Cao G."/>
        </authorList>
    </citation>
    <scope>NUCLEOTIDE SEQUENCE [LARGE SCALE GENOMIC DNA]</scope>
    <source>
        <strain evidence="2 3">F607</strain>
    </source>
</reference>
<protein>
    <submittedName>
        <fullName evidence="2">DUF397 domain-containing protein</fullName>
    </submittedName>
</protein>
<dbReference type="OrthoDB" id="4323652at2"/>
<dbReference type="KEGG" id="sgv:B1H19_19075"/>
<evidence type="ECO:0000313" key="2">
    <source>
        <dbReference type="EMBL" id="ARF56009.1"/>
    </source>
</evidence>
<dbReference type="STRING" id="553510.B1H19_19075"/>
<dbReference type="EMBL" id="CP020569">
    <property type="protein sequence ID" value="ARF56009.1"/>
    <property type="molecule type" value="Genomic_DNA"/>
</dbReference>
<organism evidence="2 3">
    <name type="scientific">Streptomyces gilvosporeus</name>
    <dbReference type="NCBI Taxonomy" id="553510"/>
    <lineage>
        <taxon>Bacteria</taxon>
        <taxon>Bacillati</taxon>
        <taxon>Actinomycetota</taxon>
        <taxon>Actinomycetes</taxon>
        <taxon>Kitasatosporales</taxon>
        <taxon>Streptomycetaceae</taxon>
        <taxon>Streptomyces</taxon>
    </lineage>
</organism>
<dbReference type="InterPro" id="IPR007278">
    <property type="entry name" value="DUF397"/>
</dbReference>
<feature type="domain" description="DUF397" evidence="1">
    <location>
        <begin position="9"/>
        <end position="61"/>
    </location>
</feature>
<gene>
    <name evidence="2" type="ORF">B1H19_19075</name>
</gene>
<keyword evidence="3" id="KW-1185">Reference proteome</keyword>
<dbReference type="RefSeq" id="WP_083105864.1">
    <property type="nucleotide sequence ID" value="NZ_CP020569.1"/>
</dbReference>
<sequence length="69" mass="7275">MNRVDLADAAWFKSSYSNGQSACIEVADLGSEVALRDSKQNGNGPVLTSPAEGWRAFIAGVVNGEFGEL</sequence>
<dbReference type="AlphaFoldDB" id="A0A1V0TSS2"/>
<name>A0A1V0TSS2_9ACTN</name>
<dbReference type="Pfam" id="PF04149">
    <property type="entry name" value="DUF397"/>
    <property type="match status" value="1"/>
</dbReference>
<dbReference type="Proteomes" id="UP000192726">
    <property type="component" value="Chromosome"/>
</dbReference>
<evidence type="ECO:0000259" key="1">
    <source>
        <dbReference type="Pfam" id="PF04149"/>
    </source>
</evidence>
<evidence type="ECO:0000313" key="3">
    <source>
        <dbReference type="Proteomes" id="UP000192726"/>
    </source>
</evidence>
<proteinExistence type="predicted"/>